<name>A0ABD5VJE9_9EURY</name>
<keyword evidence="1" id="KW-0812">Transmembrane</keyword>
<dbReference type="AlphaFoldDB" id="A0ABD5VJE9"/>
<comment type="caution">
    <text evidence="3">The sequence shown here is derived from an EMBL/GenBank/DDBJ whole genome shotgun (WGS) entry which is preliminary data.</text>
</comment>
<proteinExistence type="predicted"/>
<keyword evidence="1" id="KW-1133">Transmembrane helix</keyword>
<evidence type="ECO:0000259" key="2">
    <source>
        <dbReference type="Pfam" id="PF24035"/>
    </source>
</evidence>
<feature type="transmembrane region" description="Helical" evidence="1">
    <location>
        <begin position="81"/>
        <end position="100"/>
    </location>
</feature>
<dbReference type="InterPro" id="IPR055768">
    <property type="entry name" value="DUF7344"/>
</dbReference>
<sequence>MTVRDLTGAVAGIEYGLDPDQLDYRQRKRVYTSLVQTHLPSMASYGLVEYDKDRGVVTAERDLDTFEPYLDDGASVARSDAGTLLSLTGVFAVLTVLLAVDTPFVGALPAVAIALAATLGVGALAARTLRDARSTTDDSGACEGNEHGGLGAIVGLSKQLLLIFRR</sequence>
<feature type="transmembrane region" description="Helical" evidence="1">
    <location>
        <begin position="106"/>
        <end position="126"/>
    </location>
</feature>
<evidence type="ECO:0000313" key="3">
    <source>
        <dbReference type="EMBL" id="MFC6953589.1"/>
    </source>
</evidence>
<reference evidence="3 4" key="1">
    <citation type="journal article" date="2019" name="Int. J. Syst. Evol. Microbiol.">
        <title>The Global Catalogue of Microorganisms (GCM) 10K type strain sequencing project: providing services to taxonomists for standard genome sequencing and annotation.</title>
        <authorList>
            <consortium name="The Broad Institute Genomics Platform"/>
            <consortium name="The Broad Institute Genome Sequencing Center for Infectious Disease"/>
            <person name="Wu L."/>
            <person name="Ma J."/>
        </authorList>
    </citation>
    <scope>NUCLEOTIDE SEQUENCE [LARGE SCALE GENOMIC DNA]</scope>
    <source>
        <strain evidence="3 4">GX26</strain>
    </source>
</reference>
<feature type="domain" description="DUF7344" evidence="2">
    <location>
        <begin position="1"/>
        <end position="58"/>
    </location>
</feature>
<organism evidence="3 4">
    <name type="scientific">Halorubellus litoreus</name>
    <dbReference type="NCBI Taxonomy" id="755308"/>
    <lineage>
        <taxon>Archaea</taxon>
        <taxon>Methanobacteriati</taxon>
        <taxon>Methanobacteriota</taxon>
        <taxon>Stenosarchaea group</taxon>
        <taxon>Halobacteria</taxon>
        <taxon>Halobacteriales</taxon>
        <taxon>Halorubellaceae</taxon>
        <taxon>Halorubellus</taxon>
    </lineage>
</organism>
<keyword evidence="4" id="KW-1185">Reference proteome</keyword>
<protein>
    <recommendedName>
        <fullName evidence="2">DUF7344 domain-containing protein</fullName>
    </recommendedName>
</protein>
<evidence type="ECO:0000313" key="4">
    <source>
        <dbReference type="Proteomes" id="UP001596395"/>
    </source>
</evidence>
<dbReference type="Pfam" id="PF24035">
    <property type="entry name" value="DUF7344"/>
    <property type="match status" value="1"/>
</dbReference>
<accession>A0ABD5VJE9</accession>
<gene>
    <name evidence="3" type="ORF">ACFQGB_12010</name>
</gene>
<dbReference type="Proteomes" id="UP001596395">
    <property type="component" value="Unassembled WGS sequence"/>
</dbReference>
<keyword evidence="1" id="KW-0472">Membrane</keyword>
<evidence type="ECO:0000256" key="1">
    <source>
        <dbReference type="SAM" id="Phobius"/>
    </source>
</evidence>
<dbReference type="EMBL" id="JBHSXN010000002">
    <property type="protein sequence ID" value="MFC6953589.1"/>
    <property type="molecule type" value="Genomic_DNA"/>
</dbReference>